<evidence type="ECO:0000313" key="1">
    <source>
        <dbReference type="EMBL" id="RIA91674.1"/>
    </source>
</evidence>
<gene>
    <name evidence="1" type="ORF">C1645_766950</name>
</gene>
<evidence type="ECO:0000313" key="2">
    <source>
        <dbReference type="Proteomes" id="UP000265703"/>
    </source>
</evidence>
<reference evidence="1 2" key="1">
    <citation type="submission" date="2018-06" db="EMBL/GenBank/DDBJ databases">
        <title>Comparative genomics reveals the genomic features of Rhizophagus irregularis, R. cerebriforme, R. diaphanum and Gigaspora rosea, and their symbiotic lifestyle signature.</title>
        <authorList>
            <person name="Morin E."/>
            <person name="San Clemente H."/>
            <person name="Chen E.C.H."/>
            <person name="De La Providencia I."/>
            <person name="Hainaut M."/>
            <person name="Kuo A."/>
            <person name="Kohler A."/>
            <person name="Murat C."/>
            <person name="Tang N."/>
            <person name="Roy S."/>
            <person name="Loubradou J."/>
            <person name="Henrissat B."/>
            <person name="Grigoriev I.V."/>
            <person name="Corradi N."/>
            <person name="Roux C."/>
            <person name="Martin F.M."/>
        </authorList>
    </citation>
    <scope>NUCLEOTIDE SEQUENCE [LARGE SCALE GENOMIC DNA]</scope>
    <source>
        <strain evidence="1 2">DAOM 227022</strain>
    </source>
</reference>
<dbReference type="EMBL" id="QKYT01000145">
    <property type="protein sequence ID" value="RIA91674.1"/>
    <property type="molecule type" value="Genomic_DNA"/>
</dbReference>
<dbReference type="InterPro" id="IPR027850">
    <property type="entry name" value="DUF4504"/>
</dbReference>
<dbReference type="PANTHER" id="PTHR31366">
    <property type="entry name" value="UPF0739 PROTEIN C1ORF74"/>
    <property type="match status" value="1"/>
</dbReference>
<comment type="caution">
    <text evidence="1">The sequence shown here is derived from an EMBL/GenBank/DDBJ whole genome shotgun (WGS) entry which is preliminary data.</text>
</comment>
<dbReference type="PANTHER" id="PTHR31366:SF2">
    <property type="entry name" value="UPF0739 PROTEIN C1ORF74"/>
    <property type="match status" value="1"/>
</dbReference>
<name>A0A397T9Q6_9GLOM</name>
<protein>
    <submittedName>
        <fullName evidence="1">Uncharacterized protein</fullName>
    </submittedName>
</protein>
<sequence>MSTTLSSLQIYEHIKACTTISSCLIKKVRQKSRLINFIYDVLNVALGIRVAHLVDITFLTYEETSMLIASLRQKISQIYAIQFSDTHTFIYNRDLLLTKLDQDLNNKFKDIIFINVSKENIEPKQVNAPNSLMHLLNTQICPFIKESKESKETNSVLFISQTPQCIISFTGWILEYHVIYVLERTSEFSYEESSFELQSIMKNCLENQELKLYKIFLKKFNYNFNKEIQRHMLLSFSCPAKIVNSLNNSFNIQPNNDIISIRLNNTFVSRIERNQSFWNKGWELEINDVCLPVVVL</sequence>
<dbReference type="Proteomes" id="UP000265703">
    <property type="component" value="Unassembled WGS sequence"/>
</dbReference>
<proteinExistence type="predicted"/>
<feature type="non-terminal residue" evidence="1">
    <location>
        <position position="1"/>
    </location>
</feature>
<keyword evidence="2" id="KW-1185">Reference proteome</keyword>
<dbReference type="Pfam" id="PF14953">
    <property type="entry name" value="DUF4504"/>
    <property type="match status" value="1"/>
</dbReference>
<accession>A0A397T9Q6</accession>
<organism evidence="1 2">
    <name type="scientific">Glomus cerebriforme</name>
    <dbReference type="NCBI Taxonomy" id="658196"/>
    <lineage>
        <taxon>Eukaryota</taxon>
        <taxon>Fungi</taxon>
        <taxon>Fungi incertae sedis</taxon>
        <taxon>Mucoromycota</taxon>
        <taxon>Glomeromycotina</taxon>
        <taxon>Glomeromycetes</taxon>
        <taxon>Glomerales</taxon>
        <taxon>Glomeraceae</taxon>
        <taxon>Glomus</taxon>
    </lineage>
</organism>
<dbReference type="AlphaFoldDB" id="A0A397T9Q6"/>
<dbReference type="OrthoDB" id="2395010at2759"/>